<comment type="caution">
    <text evidence="10">The sequence shown here is derived from an EMBL/GenBank/DDBJ whole genome shotgun (WGS) entry which is preliminary data.</text>
</comment>
<evidence type="ECO:0000256" key="3">
    <source>
        <dbReference type="ARBA" id="ARBA00022630"/>
    </source>
</evidence>
<dbReference type="EMBL" id="FCNP01000030">
    <property type="protein sequence ID" value="CVI57334.1"/>
    <property type="molecule type" value="Genomic_DNA"/>
</dbReference>
<evidence type="ECO:0000256" key="2">
    <source>
        <dbReference type="ARBA" id="ARBA00009347"/>
    </source>
</evidence>
<keyword evidence="11" id="KW-1185">Reference proteome</keyword>
<evidence type="ECO:0000313" key="10">
    <source>
        <dbReference type="EMBL" id="CVI57334.1"/>
    </source>
</evidence>
<dbReference type="Pfam" id="PF00441">
    <property type="entry name" value="Acyl-CoA_dh_1"/>
    <property type="match status" value="1"/>
</dbReference>
<sequence length="362" mass="40264">MRSLKGREAVALGAQILQDTGWLAGHWPMEWGGAGLSPVERYVLEQELEAVGFPPRDRTALDLAGPVICNFGSLSLKKRYLPQIVSGTEMWCQGFSEPESGSDVNSLRTTATLVGDEMIVEGRKIWTTNAHLADFMFALVRLKVDGVTQRGLTFILIDMRHTNVSIKPIETIDRCHRFNEVVLDKVSVPVSNIVGEPGRGWQNARYLLANERLLLSHSPTTRRRVETLKASARDNSNPMHHHVQFRRKLAEVEIELQALEFAILRVLHADRTDPTMEGLTCAIKVRGAELRQRVGGLELEAFEHLALIMEPLDSQLTPIRNSAIDYPDPFLLQDFLYDVSGSIAGGTTEIQKNLIAGIALGL</sequence>
<evidence type="ECO:0000313" key="11">
    <source>
        <dbReference type="Proteomes" id="UP000192140"/>
    </source>
</evidence>
<dbReference type="InterPro" id="IPR052161">
    <property type="entry name" value="Mycobact_Acyl-CoA_DH"/>
</dbReference>
<evidence type="ECO:0000256" key="6">
    <source>
        <dbReference type="RuleBase" id="RU362125"/>
    </source>
</evidence>
<keyword evidence="5 6" id="KW-0560">Oxidoreductase</keyword>
<evidence type="ECO:0000256" key="4">
    <source>
        <dbReference type="ARBA" id="ARBA00022827"/>
    </source>
</evidence>
<dbReference type="GO" id="GO:0050660">
    <property type="term" value="F:flavin adenine dinucleotide binding"/>
    <property type="evidence" value="ECO:0007669"/>
    <property type="project" value="InterPro"/>
</dbReference>
<evidence type="ECO:0000259" key="9">
    <source>
        <dbReference type="Pfam" id="PF02771"/>
    </source>
</evidence>
<dbReference type="InterPro" id="IPR036250">
    <property type="entry name" value="AcylCo_DH-like_C"/>
</dbReference>
<dbReference type="InterPro" id="IPR006091">
    <property type="entry name" value="Acyl-CoA_Oxase/DH_mid-dom"/>
</dbReference>
<dbReference type="SUPFAM" id="SSF56645">
    <property type="entry name" value="Acyl-CoA dehydrogenase NM domain-like"/>
    <property type="match status" value="1"/>
</dbReference>
<keyword evidence="4 6" id="KW-0274">FAD</keyword>
<dbReference type="InterPro" id="IPR046373">
    <property type="entry name" value="Acyl-CoA_Oxase/DH_mid-dom_sf"/>
</dbReference>
<dbReference type="Pfam" id="PF02770">
    <property type="entry name" value="Acyl-CoA_dh_M"/>
    <property type="match status" value="1"/>
</dbReference>
<dbReference type="Gene3D" id="2.40.110.10">
    <property type="entry name" value="Butyryl-CoA Dehydrogenase, subunit A, domain 2"/>
    <property type="match status" value="1"/>
</dbReference>
<dbReference type="InterPro" id="IPR037069">
    <property type="entry name" value="AcylCoA_DH/ox_N_sf"/>
</dbReference>
<dbReference type="SUPFAM" id="SSF47203">
    <property type="entry name" value="Acyl-CoA dehydrogenase C-terminal domain-like"/>
    <property type="match status" value="1"/>
</dbReference>
<dbReference type="GO" id="GO:0005886">
    <property type="term" value="C:plasma membrane"/>
    <property type="evidence" value="ECO:0007669"/>
    <property type="project" value="TreeGrafter"/>
</dbReference>
<feature type="domain" description="Acyl-CoA dehydrogenase/oxidase N-terminal" evidence="9">
    <location>
        <begin position="17"/>
        <end position="87"/>
    </location>
</feature>
<dbReference type="PANTHER" id="PTHR43292">
    <property type="entry name" value="ACYL-COA DEHYDROGENASE"/>
    <property type="match status" value="1"/>
</dbReference>
<comment type="cofactor">
    <cofactor evidence="1 6">
        <name>FAD</name>
        <dbReference type="ChEBI" id="CHEBI:57692"/>
    </cofactor>
</comment>
<gene>
    <name evidence="10" type="ORF">AGR7A_Lc10029</name>
</gene>
<dbReference type="Gene3D" id="1.20.140.10">
    <property type="entry name" value="Butyryl-CoA Dehydrogenase, subunit A, domain 3"/>
    <property type="match status" value="1"/>
</dbReference>
<dbReference type="PANTHER" id="PTHR43292:SF3">
    <property type="entry name" value="ACYL-COA DEHYDROGENASE FADE29"/>
    <property type="match status" value="1"/>
</dbReference>
<name>A0A1S7TRU1_9HYPH</name>
<dbReference type="Pfam" id="PF02771">
    <property type="entry name" value="Acyl-CoA_dh_N"/>
    <property type="match status" value="1"/>
</dbReference>
<dbReference type="AlphaFoldDB" id="A0A1S7TRU1"/>
<dbReference type="GO" id="GO:0016627">
    <property type="term" value="F:oxidoreductase activity, acting on the CH-CH group of donors"/>
    <property type="evidence" value="ECO:0007669"/>
    <property type="project" value="InterPro"/>
</dbReference>
<feature type="domain" description="Acyl-CoA dehydrogenase/oxidase C-terminal" evidence="7">
    <location>
        <begin position="198"/>
        <end position="356"/>
    </location>
</feature>
<organism evidence="10 11">
    <name type="scientific">Agrobacterium deltaense NCPPB 1641</name>
    <dbReference type="NCBI Taxonomy" id="1183425"/>
    <lineage>
        <taxon>Bacteria</taxon>
        <taxon>Pseudomonadati</taxon>
        <taxon>Pseudomonadota</taxon>
        <taxon>Alphaproteobacteria</taxon>
        <taxon>Hyphomicrobiales</taxon>
        <taxon>Rhizobiaceae</taxon>
        <taxon>Rhizobium/Agrobacterium group</taxon>
        <taxon>Agrobacterium</taxon>
    </lineage>
</organism>
<feature type="domain" description="Acyl-CoA oxidase/dehydrogenase middle" evidence="8">
    <location>
        <begin position="92"/>
        <end position="185"/>
    </location>
</feature>
<keyword evidence="3 6" id="KW-0285">Flavoprotein</keyword>
<dbReference type="InterPro" id="IPR009075">
    <property type="entry name" value="AcylCo_DH/oxidase_C"/>
</dbReference>
<evidence type="ECO:0000256" key="5">
    <source>
        <dbReference type="ARBA" id="ARBA00023002"/>
    </source>
</evidence>
<evidence type="ECO:0000259" key="8">
    <source>
        <dbReference type="Pfam" id="PF02770"/>
    </source>
</evidence>
<protein>
    <submittedName>
        <fullName evidence="10">Pimeloyl-CoA dehydrogenase, large subunit</fullName>
    </submittedName>
</protein>
<comment type="similarity">
    <text evidence="2 6">Belongs to the acyl-CoA dehydrogenase family.</text>
</comment>
<dbReference type="Proteomes" id="UP000192140">
    <property type="component" value="Unassembled WGS sequence"/>
</dbReference>
<accession>A0A1S7TRU1</accession>
<dbReference type="InterPro" id="IPR009100">
    <property type="entry name" value="AcylCoA_DH/oxidase_NM_dom_sf"/>
</dbReference>
<evidence type="ECO:0000256" key="1">
    <source>
        <dbReference type="ARBA" id="ARBA00001974"/>
    </source>
</evidence>
<dbReference type="InterPro" id="IPR013786">
    <property type="entry name" value="AcylCoA_DH/ox_N"/>
</dbReference>
<evidence type="ECO:0000259" key="7">
    <source>
        <dbReference type="Pfam" id="PF00441"/>
    </source>
</evidence>
<dbReference type="Gene3D" id="1.10.540.10">
    <property type="entry name" value="Acyl-CoA dehydrogenase/oxidase, N-terminal domain"/>
    <property type="match status" value="1"/>
</dbReference>
<reference evidence="10" key="1">
    <citation type="submission" date="2016-01" db="EMBL/GenBank/DDBJ databases">
        <authorList>
            <person name="Regsiter A."/>
            <person name="william w."/>
        </authorList>
    </citation>
    <scope>NUCLEOTIDE SEQUENCE</scope>
    <source>
        <strain evidence="10">NCPPB 1641</strain>
    </source>
</reference>
<proteinExistence type="inferred from homology"/>